<reference evidence="2" key="1">
    <citation type="submission" date="2021-04" db="EMBL/GenBank/DDBJ databases">
        <authorList>
            <consortium name="Molecular Ecology Group"/>
        </authorList>
    </citation>
    <scope>NUCLEOTIDE SEQUENCE</scope>
</reference>
<comment type="similarity">
    <text evidence="1">Belongs to the RCAN family.</text>
</comment>
<name>A0A8S3ZIP2_9EUPU</name>
<dbReference type="GO" id="GO:0005737">
    <property type="term" value="C:cytoplasm"/>
    <property type="evidence" value="ECO:0007669"/>
    <property type="project" value="TreeGrafter"/>
</dbReference>
<dbReference type="InterPro" id="IPR035979">
    <property type="entry name" value="RBD_domain_sf"/>
</dbReference>
<gene>
    <name evidence="2" type="ORF">CUNI_LOCUS12550</name>
</gene>
<proteinExistence type="inferred from homology"/>
<organism evidence="2 3">
    <name type="scientific">Candidula unifasciata</name>
    <dbReference type="NCBI Taxonomy" id="100452"/>
    <lineage>
        <taxon>Eukaryota</taxon>
        <taxon>Metazoa</taxon>
        <taxon>Spiralia</taxon>
        <taxon>Lophotrochozoa</taxon>
        <taxon>Mollusca</taxon>
        <taxon>Gastropoda</taxon>
        <taxon>Heterobranchia</taxon>
        <taxon>Euthyneura</taxon>
        <taxon>Panpulmonata</taxon>
        <taxon>Eupulmonata</taxon>
        <taxon>Stylommatophora</taxon>
        <taxon>Helicina</taxon>
        <taxon>Helicoidea</taxon>
        <taxon>Geomitridae</taxon>
        <taxon>Candidula</taxon>
    </lineage>
</organism>
<dbReference type="GO" id="GO:0005634">
    <property type="term" value="C:nucleus"/>
    <property type="evidence" value="ECO:0007669"/>
    <property type="project" value="TreeGrafter"/>
</dbReference>
<keyword evidence="3" id="KW-1185">Reference proteome</keyword>
<dbReference type="SUPFAM" id="SSF54928">
    <property type="entry name" value="RNA-binding domain, RBD"/>
    <property type="match status" value="1"/>
</dbReference>
<dbReference type="Proteomes" id="UP000678393">
    <property type="component" value="Unassembled WGS sequence"/>
</dbReference>
<sequence>MSEFNDSVESMDDMDLLCEDMDGLMDMTDSEDIPSALIIANIDQSIFTDPAAQAAFENVFRDLDKDVSFIYLKNFRRARLQFSSTDYAAIARIRYDGVVICGQSIRCYFIQPRPANDNDNTFLRPPQQSRMFLISPPASPPVGWESIPESEPVINYDLLHAIAKLNPGETHEVHPPSMAAPAIIVHLCEDDTGFPAEKPTKILQTRRPDAN</sequence>
<accession>A0A8S3ZIP2</accession>
<evidence type="ECO:0000313" key="3">
    <source>
        <dbReference type="Proteomes" id="UP000678393"/>
    </source>
</evidence>
<evidence type="ECO:0000256" key="1">
    <source>
        <dbReference type="ARBA" id="ARBA00008209"/>
    </source>
</evidence>
<comment type="caution">
    <text evidence="2">The sequence shown here is derived from an EMBL/GenBank/DDBJ whole genome shotgun (WGS) entry which is preliminary data.</text>
</comment>
<dbReference type="CDD" id="cd12434">
    <property type="entry name" value="RRM_RCAN_like"/>
    <property type="match status" value="1"/>
</dbReference>
<protein>
    <recommendedName>
        <fullName evidence="4">Calcipressin</fullName>
    </recommendedName>
</protein>
<evidence type="ECO:0000313" key="2">
    <source>
        <dbReference type="EMBL" id="CAG5126992.1"/>
    </source>
</evidence>
<dbReference type="OrthoDB" id="17212at2759"/>
<dbReference type="GO" id="GO:0003676">
    <property type="term" value="F:nucleic acid binding"/>
    <property type="evidence" value="ECO:0007669"/>
    <property type="project" value="InterPro"/>
</dbReference>
<dbReference type="PANTHER" id="PTHR10300">
    <property type="entry name" value="CALCIPRESSIN"/>
    <property type="match status" value="1"/>
</dbReference>
<dbReference type="AlphaFoldDB" id="A0A8S3ZIP2"/>
<dbReference type="InterPro" id="IPR012677">
    <property type="entry name" value="Nucleotide-bd_a/b_plait_sf"/>
</dbReference>
<dbReference type="PANTHER" id="PTHR10300:SF14">
    <property type="entry name" value="PROTEIN SARAH"/>
    <property type="match status" value="1"/>
</dbReference>
<dbReference type="GO" id="GO:0008597">
    <property type="term" value="F:calcium-dependent protein serine/threonine phosphatase regulator activity"/>
    <property type="evidence" value="ECO:0007669"/>
    <property type="project" value="TreeGrafter"/>
</dbReference>
<dbReference type="Gene3D" id="3.30.70.330">
    <property type="match status" value="1"/>
</dbReference>
<evidence type="ECO:0008006" key="4">
    <source>
        <dbReference type="Google" id="ProtNLM"/>
    </source>
</evidence>
<dbReference type="InterPro" id="IPR006931">
    <property type="entry name" value="Calcipressin"/>
</dbReference>
<dbReference type="Pfam" id="PF04847">
    <property type="entry name" value="Calcipressin"/>
    <property type="match status" value="1"/>
</dbReference>
<dbReference type="GO" id="GO:0019722">
    <property type="term" value="P:calcium-mediated signaling"/>
    <property type="evidence" value="ECO:0007669"/>
    <property type="project" value="InterPro"/>
</dbReference>
<dbReference type="EMBL" id="CAJHNH020002528">
    <property type="protein sequence ID" value="CAG5126992.1"/>
    <property type="molecule type" value="Genomic_DNA"/>
</dbReference>